<dbReference type="GO" id="GO:0003700">
    <property type="term" value="F:DNA-binding transcription factor activity"/>
    <property type="evidence" value="ECO:0007669"/>
    <property type="project" value="InterPro"/>
</dbReference>
<evidence type="ECO:0000256" key="3">
    <source>
        <dbReference type="ARBA" id="ARBA00023125"/>
    </source>
</evidence>
<dbReference type="AlphaFoldDB" id="A0A221M9I8"/>
<dbReference type="Gene3D" id="1.10.10.10">
    <property type="entry name" value="Winged helix-like DNA-binding domain superfamily/Winged helix DNA-binding domain"/>
    <property type="match status" value="1"/>
</dbReference>
<comment type="similarity">
    <text evidence="1">Belongs to the LysR transcriptional regulatory family.</text>
</comment>
<dbReference type="InterPro" id="IPR005119">
    <property type="entry name" value="LysR_subst-bd"/>
</dbReference>
<dbReference type="InterPro" id="IPR050950">
    <property type="entry name" value="HTH-type_LysR_regulators"/>
</dbReference>
<dbReference type="PRINTS" id="PR00039">
    <property type="entry name" value="HTHLYSR"/>
</dbReference>
<dbReference type="CDD" id="cd05466">
    <property type="entry name" value="PBP2_LTTR_substrate"/>
    <property type="match status" value="1"/>
</dbReference>
<evidence type="ECO:0000313" key="7">
    <source>
        <dbReference type="Proteomes" id="UP000204391"/>
    </source>
</evidence>
<dbReference type="InterPro" id="IPR036388">
    <property type="entry name" value="WH-like_DNA-bd_sf"/>
</dbReference>
<dbReference type="SUPFAM" id="SSF53850">
    <property type="entry name" value="Periplasmic binding protein-like II"/>
    <property type="match status" value="1"/>
</dbReference>
<keyword evidence="4" id="KW-0804">Transcription</keyword>
<dbReference type="InterPro" id="IPR036390">
    <property type="entry name" value="WH_DNA-bd_sf"/>
</dbReference>
<dbReference type="PANTHER" id="PTHR30419">
    <property type="entry name" value="HTH-TYPE TRANSCRIPTIONAL REGULATOR YBHD"/>
    <property type="match status" value="1"/>
</dbReference>
<keyword evidence="7" id="KW-1185">Reference proteome</keyword>
<name>A0A221M9I8_9BACI</name>
<evidence type="ECO:0000313" key="6">
    <source>
        <dbReference type="EMBL" id="ASN04292.1"/>
    </source>
</evidence>
<accession>A0A221M9I8</accession>
<dbReference type="Pfam" id="PF00126">
    <property type="entry name" value="HTH_1"/>
    <property type="match status" value="1"/>
</dbReference>
<protein>
    <submittedName>
        <fullName evidence="6">LysR family transcriptional regulator</fullName>
    </submittedName>
</protein>
<dbReference type="EMBL" id="CP022437">
    <property type="protein sequence ID" value="ASN04292.1"/>
    <property type="molecule type" value="Genomic_DNA"/>
</dbReference>
<sequence length="304" mass="35141">MQIEQLQYIVSISRYNSISESAKNLHISQSALSQSISKLEEELGLKIFYRSRLGTFQTTEGKQIITLATEVLEKIKCIIDKAEEYKNPDSHELKIGLVSGLYLPFLSTIISLLRSDFPKLTITLIEKGSIEIIDAILDEELDIGILALYENTLRKKENIHFEILYEENMYVFVNEKSPLTSFSYLTPQQLLNQSFVMFNGEYMNWFFKKFTNYYGDVEVLFTSSNSETIMDAVRKGLAITIETKMELINNPYIKSKELIPIPLREHIFEKNHLGIVTLKENSTSVERKSFIKLLKSKFKDMVKN</sequence>
<dbReference type="Proteomes" id="UP000204391">
    <property type="component" value="Chromosome"/>
</dbReference>
<keyword evidence="2" id="KW-0805">Transcription regulation</keyword>
<evidence type="ECO:0000256" key="4">
    <source>
        <dbReference type="ARBA" id="ARBA00023163"/>
    </source>
</evidence>
<dbReference type="GO" id="GO:0003677">
    <property type="term" value="F:DNA binding"/>
    <property type="evidence" value="ECO:0007669"/>
    <property type="project" value="UniProtKB-KW"/>
</dbReference>
<dbReference type="PANTHER" id="PTHR30419:SF28">
    <property type="entry name" value="HTH-TYPE TRANSCRIPTIONAL REGULATOR BSDA"/>
    <property type="match status" value="1"/>
</dbReference>
<dbReference type="GO" id="GO:0005829">
    <property type="term" value="C:cytosol"/>
    <property type="evidence" value="ECO:0007669"/>
    <property type="project" value="TreeGrafter"/>
</dbReference>
<dbReference type="InterPro" id="IPR000847">
    <property type="entry name" value="LysR_HTH_N"/>
</dbReference>
<keyword evidence="3" id="KW-0238">DNA-binding</keyword>
<dbReference type="Gene3D" id="3.40.190.290">
    <property type="match status" value="1"/>
</dbReference>
<dbReference type="PROSITE" id="PS50931">
    <property type="entry name" value="HTH_LYSR"/>
    <property type="match status" value="1"/>
</dbReference>
<dbReference type="Pfam" id="PF03466">
    <property type="entry name" value="LysR_substrate"/>
    <property type="match status" value="1"/>
</dbReference>
<feature type="domain" description="HTH lysR-type" evidence="5">
    <location>
        <begin position="1"/>
        <end position="58"/>
    </location>
</feature>
<evidence type="ECO:0000256" key="2">
    <source>
        <dbReference type="ARBA" id="ARBA00023015"/>
    </source>
</evidence>
<gene>
    <name evidence="6" type="ORF">CFK40_04345</name>
</gene>
<dbReference type="RefSeq" id="WP_089530916.1">
    <property type="nucleotide sequence ID" value="NZ_CP022437.1"/>
</dbReference>
<dbReference type="OrthoDB" id="9803735at2"/>
<evidence type="ECO:0000256" key="1">
    <source>
        <dbReference type="ARBA" id="ARBA00009437"/>
    </source>
</evidence>
<dbReference type="KEGG" id="vne:CFK40_04345"/>
<evidence type="ECO:0000259" key="5">
    <source>
        <dbReference type="PROSITE" id="PS50931"/>
    </source>
</evidence>
<dbReference type="SUPFAM" id="SSF46785">
    <property type="entry name" value="Winged helix' DNA-binding domain"/>
    <property type="match status" value="1"/>
</dbReference>
<proteinExistence type="inferred from homology"/>
<organism evidence="6 7">
    <name type="scientific">Virgibacillus necropolis</name>
    <dbReference type="NCBI Taxonomy" id="163877"/>
    <lineage>
        <taxon>Bacteria</taxon>
        <taxon>Bacillati</taxon>
        <taxon>Bacillota</taxon>
        <taxon>Bacilli</taxon>
        <taxon>Bacillales</taxon>
        <taxon>Bacillaceae</taxon>
        <taxon>Virgibacillus</taxon>
    </lineage>
</organism>
<reference evidence="6 7" key="1">
    <citation type="journal article" date="2003" name="Int. J. Syst. Evol. Microbiol.">
        <title>Virgibacillus carmonensis sp. nov., Virgibacillus necropolis sp. nov. and Virgibacillus picturae sp. nov., three novel species isolated from deteriorated mural paintings, transfer of the species of the genus salibacillus to Virgibacillus, as Virgibacillus marismortui comb. nov. and Virgibacillus salexigens comb. nov., and emended description of the genus Virgibacillus.</title>
        <authorList>
            <person name="Heyrman J."/>
            <person name="Logan N.A."/>
            <person name="Busse H.J."/>
            <person name="Balcaen A."/>
            <person name="Lebbe L."/>
            <person name="Rodriguez-Diaz M."/>
            <person name="Swings J."/>
            <person name="De Vos P."/>
        </authorList>
    </citation>
    <scope>NUCLEOTIDE SEQUENCE [LARGE SCALE GENOMIC DNA]</scope>
    <source>
        <strain evidence="6 7">LMG 19488</strain>
    </source>
</reference>